<sequence>MGWRWWCGGLFVLCNLGCMGFFPFFALSSLSQDNQDQLNSSSEQPVTYYTRLQPPSFDDDTIPPRKHHHHHHRRLENSGLSSQDIHGTPVANSVEIQRSDLLAEVQDSQKTQAKSPPQTQQSFHTLLNNCAKNDLFNELGAGLTIKPSEQAQCTHMQTKYFNTLKNHYSTLQHDHTTLLQDMVAACHTRTDKQALLRSAFFRRLKPTLKGRKQRFLLQQLMQTKPLSRQKLHALLQEPNLGERFYRCQYFIRMP</sequence>
<protein>
    <submittedName>
        <fullName evidence="2">Uncharacterized protein</fullName>
    </submittedName>
</protein>
<evidence type="ECO:0000313" key="3">
    <source>
        <dbReference type="Proteomes" id="UP001595783"/>
    </source>
</evidence>
<proteinExistence type="predicted"/>
<gene>
    <name evidence="2" type="ORF">ACFOPX_02735</name>
</gene>
<dbReference type="RefSeq" id="WP_104752519.1">
    <property type="nucleotide sequence ID" value="NZ_FZMF01000029.1"/>
</dbReference>
<feature type="region of interest" description="Disordered" evidence="1">
    <location>
        <begin position="52"/>
        <end position="87"/>
    </location>
</feature>
<feature type="compositionally biased region" description="Polar residues" evidence="1">
    <location>
        <begin position="78"/>
        <end position="87"/>
    </location>
</feature>
<evidence type="ECO:0000256" key="1">
    <source>
        <dbReference type="SAM" id="MobiDB-lite"/>
    </source>
</evidence>
<organism evidence="2 3">
    <name type="scientific">Helicobacter baculiformis</name>
    <dbReference type="NCBI Taxonomy" id="427351"/>
    <lineage>
        <taxon>Bacteria</taxon>
        <taxon>Pseudomonadati</taxon>
        <taxon>Campylobacterota</taxon>
        <taxon>Epsilonproteobacteria</taxon>
        <taxon>Campylobacterales</taxon>
        <taxon>Helicobacteraceae</taxon>
        <taxon>Helicobacter</taxon>
    </lineage>
</organism>
<accession>A0ABV7ZI00</accession>
<dbReference type="Proteomes" id="UP001595783">
    <property type="component" value="Unassembled WGS sequence"/>
</dbReference>
<dbReference type="EMBL" id="JBHRZO010000010">
    <property type="protein sequence ID" value="MFC3847453.1"/>
    <property type="molecule type" value="Genomic_DNA"/>
</dbReference>
<evidence type="ECO:0000313" key="2">
    <source>
        <dbReference type="EMBL" id="MFC3847453.1"/>
    </source>
</evidence>
<keyword evidence="3" id="KW-1185">Reference proteome</keyword>
<reference evidence="3" key="1">
    <citation type="journal article" date="2019" name="Int. J. Syst. Evol. Microbiol.">
        <title>The Global Catalogue of Microorganisms (GCM) 10K type strain sequencing project: providing services to taxonomists for standard genome sequencing and annotation.</title>
        <authorList>
            <consortium name="The Broad Institute Genomics Platform"/>
            <consortium name="The Broad Institute Genome Sequencing Center for Infectious Disease"/>
            <person name="Wu L."/>
            <person name="Ma J."/>
        </authorList>
    </citation>
    <scope>NUCLEOTIDE SEQUENCE [LARGE SCALE GENOMIC DNA]</scope>
    <source>
        <strain evidence="3">CCUG 53816</strain>
    </source>
</reference>
<name>A0ABV7ZI00_9HELI</name>
<comment type="caution">
    <text evidence="2">The sequence shown here is derived from an EMBL/GenBank/DDBJ whole genome shotgun (WGS) entry which is preliminary data.</text>
</comment>
<feature type="compositionally biased region" description="Basic residues" evidence="1">
    <location>
        <begin position="64"/>
        <end position="74"/>
    </location>
</feature>